<dbReference type="EMBL" id="CAKOGP040001725">
    <property type="protein sequence ID" value="CAJ1947175.1"/>
    <property type="molecule type" value="Genomic_DNA"/>
</dbReference>
<name>A0AAD2FNE8_9STRA</name>
<reference evidence="2" key="1">
    <citation type="submission" date="2023-08" db="EMBL/GenBank/DDBJ databases">
        <authorList>
            <person name="Audoor S."/>
            <person name="Bilcke G."/>
        </authorList>
    </citation>
    <scope>NUCLEOTIDE SEQUENCE</scope>
</reference>
<dbReference type="Proteomes" id="UP001295423">
    <property type="component" value="Unassembled WGS sequence"/>
</dbReference>
<protein>
    <submittedName>
        <fullName evidence="2">Uncharacterized protein</fullName>
    </submittedName>
</protein>
<feature type="compositionally biased region" description="Basic and acidic residues" evidence="1">
    <location>
        <begin position="18"/>
        <end position="27"/>
    </location>
</feature>
<accession>A0AAD2FNE8</accession>
<keyword evidence="3" id="KW-1185">Reference proteome</keyword>
<comment type="caution">
    <text evidence="2">The sequence shown here is derived from an EMBL/GenBank/DDBJ whole genome shotgun (WGS) entry which is preliminary data.</text>
</comment>
<feature type="compositionally biased region" description="Polar residues" evidence="1">
    <location>
        <begin position="1"/>
        <end position="16"/>
    </location>
</feature>
<proteinExistence type="predicted"/>
<feature type="region of interest" description="Disordered" evidence="1">
    <location>
        <begin position="1"/>
        <end position="35"/>
    </location>
</feature>
<organism evidence="2 3">
    <name type="scientific">Cylindrotheca closterium</name>
    <dbReference type="NCBI Taxonomy" id="2856"/>
    <lineage>
        <taxon>Eukaryota</taxon>
        <taxon>Sar</taxon>
        <taxon>Stramenopiles</taxon>
        <taxon>Ochrophyta</taxon>
        <taxon>Bacillariophyta</taxon>
        <taxon>Bacillariophyceae</taxon>
        <taxon>Bacillariophycidae</taxon>
        <taxon>Bacillariales</taxon>
        <taxon>Bacillariaceae</taxon>
        <taxon>Cylindrotheca</taxon>
    </lineage>
</organism>
<evidence type="ECO:0000313" key="2">
    <source>
        <dbReference type="EMBL" id="CAJ1947175.1"/>
    </source>
</evidence>
<dbReference type="AlphaFoldDB" id="A0AAD2FNE8"/>
<gene>
    <name evidence="2" type="ORF">CYCCA115_LOCUS11015</name>
</gene>
<evidence type="ECO:0000313" key="3">
    <source>
        <dbReference type="Proteomes" id="UP001295423"/>
    </source>
</evidence>
<sequence length="283" mass="31491">MAQAHASGSQTVPSTQWRRRDVQEPHCPHQRGVADDTDVMELNDDVEVTGKDLLPLVQLALDLWSGGISATGGAINPAKSFWWLIDFKWRRSSGTWVFQRKAEMPGKLTIQEPTGLWATLRRLQLDEAERTLGVMMAPLETGTAPHLPLQENAKNWAAKFCPQHLLPDDVLPLIKHDAPSLILQVSLHKTGVCHSFPRVGVFATLKYQGVFHHLSVLMRHSASTWRPTYSPTNSKRAPPFPCFNKNPPTQGFLPLKNGSNRFGSSLTLLASNPPFLVPSPLYQ</sequence>
<evidence type="ECO:0000256" key="1">
    <source>
        <dbReference type="SAM" id="MobiDB-lite"/>
    </source>
</evidence>